<dbReference type="Gene3D" id="3.90.550.50">
    <property type="match status" value="1"/>
</dbReference>
<organism evidence="1 2">
    <name type="scientific">Perkinsus chesapeaki</name>
    <name type="common">Clam parasite</name>
    <name type="synonym">Perkinsus andrewsi</name>
    <dbReference type="NCBI Taxonomy" id="330153"/>
    <lineage>
        <taxon>Eukaryota</taxon>
        <taxon>Sar</taxon>
        <taxon>Alveolata</taxon>
        <taxon>Perkinsozoa</taxon>
        <taxon>Perkinsea</taxon>
        <taxon>Perkinsida</taxon>
        <taxon>Perkinsidae</taxon>
        <taxon>Perkinsus</taxon>
    </lineage>
</organism>
<comment type="caution">
    <text evidence="1">The sequence shown here is derived from an EMBL/GenBank/DDBJ whole genome shotgun (WGS) entry which is preliminary data.</text>
</comment>
<reference evidence="1 2" key="1">
    <citation type="submission" date="2020-04" db="EMBL/GenBank/DDBJ databases">
        <title>Perkinsus chesapeaki whole genome sequence.</title>
        <authorList>
            <person name="Bogema D.R."/>
        </authorList>
    </citation>
    <scope>NUCLEOTIDE SEQUENCE [LARGE SCALE GENOMIC DNA]</scope>
    <source>
        <strain evidence="1">ATCC PRA-425</strain>
    </source>
</reference>
<gene>
    <name evidence="1" type="ORF">FOL47_007805</name>
</gene>
<evidence type="ECO:0000313" key="2">
    <source>
        <dbReference type="Proteomes" id="UP000591131"/>
    </source>
</evidence>
<accession>A0A7J6LHS6</accession>
<proteinExistence type="predicted"/>
<name>A0A7J6LHS6_PERCH</name>
<dbReference type="Proteomes" id="UP000591131">
    <property type="component" value="Unassembled WGS sequence"/>
</dbReference>
<evidence type="ECO:0000313" key="1">
    <source>
        <dbReference type="EMBL" id="KAF4658839.1"/>
    </source>
</evidence>
<sequence>MYKNILAKNMYTWILLIGATTVVRPSRLLHHVSALHPDRVYGVGALGDGKWFKYKSIVPSFAAGILLSAYFARRIDTSKGKISKEGSSCRREHGLNHEHFFAACLQKHFNTNITDGSSFLGCSSCATESLAGKCLQRSRHEELLNKTIFTIMTDSPDECRTAMAAWAMPVSNRTYVFTKNEASIVRAGCPEAKIVQVQDHRFPGWWHKRPYEQRVFVILDWISKQLSQDDIKYIVGFDSDTTWNLQLLPTLLVDIEPNRASVHGYMYKAWDTIYPTGGAGIILTVPAVNALVIAATHGGTCTMANTNFDVMIGRCCDAAAASNVSRIHVDGMWQQPIHSIPLAAAAAAIEAPWGVLTTHKSTYSRLSVHDRHPCQ</sequence>
<dbReference type="OrthoDB" id="421979at2759"/>
<protein>
    <submittedName>
        <fullName evidence="1">Uncharacterized protein</fullName>
    </submittedName>
</protein>
<dbReference type="EMBL" id="JAAPAO010000477">
    <property type="protein sequence ID" value="KAF4658839.1"/>
    <property type="molecule type" value="Genomic_DNA"/>
</dbReference>
<dbReference type="AlphaFoldDB" id="A0A7J6LHS6"/>
<keyword evidence="2" id="KW-1185">Reference proteome</keyword>